<dbReference type="EMBL" id="MFGX01000067">
    <property type="protein sequence ID" value="OGF54950.1"/>
    <property type="molecule type" value="Genomic_DNA"/>
</dbReference>
<feature type="transmembrane region" description="Helical" evidence="5">
    <location>
        <begin position="210"/>
        <end position="230"/>
    </location>
</feature>
<dbReference type="AlphaFoldDB" id="A0A1F5UUY6"/>
<dbReference type="GO" id="GO:0016020">
    <property type="term" value="C:membrane"/>
    <property type="evidence" value="ECO:0007669"/>
    <property type="project" value="UniProtKB-SubCell"/>
</dbReference>
<dbReference type="STRING" id="1817864.A2Z21_02835"/>
<evidence type="ECO:0000256" key="4">
    <source>
        <dbReference type="ARBA" id="ARBA00023136"/>
    </source>
</evidence>
<feature type="domain" description="ABC-2 type transporter transmembrane" evidence="6">
    <location>
        <begin position="63"/>
        <end position="285"/>
    </location>
</feature>
<evidence type="ECO:0000313" key="7">
    <source>
        <dbReference type="EMBL" id="OGF54950.1"/>
    </source>
</evidence>
<dbReference type="Proteomes" id="UP000179157">
    <property type="component" value="Unassembled WGS sequence"/>
</dbReference>
<comment type="caution">
    <text evidence="7">The sequence shown here is derived from an EMBL/GenBank/DDBJ whole genome shotgun (WGS) entry which is preliminary data.</text>
</comment>
<proteinExistence type="predicted"/>
<evidence type="ECO:0000256" key="2">
    <source>
        <dbReference type="ARBA" id="ARBA00022692"/>
    </source>
</evidence>
<dbReference type="GO" id="GO:0140359">
    <property type="term" value="F:ABC-type transporter activity"/>
    <property type="evidence" value="ECO:0007669"/>
    <property type="project" value="InterPro"/>
</dbReference>
<keyword evidence="4 5" id="KW-0472">Membrane</keyword>
<evidence type="ECO:0000313" key="8">
    <source>
        <dbReference type="Proteomes" id="UP000179157"/>
    </source>
</evidence>
<keyword evidence="3 5" id="KW-1133">Transmembrane helix</keyword>
<keyword evidence="2 5" id="KW-0812">Transmembrane</keyword>
<evidence type="ECO:0000259" key="6">
    <source>
        <dbReference type="Pfam" id="PF12698"/>
    </source>
</evidence>
<feature type="transmembrane region" description="Helical" evidence="5">
    <location>
        <begin position="127"/>
        <end position="156"/>
    </location>
</feature>
<sequence>MKNVLAIAQWEFQGTLRNRQFVYFTVLFPLIFLGASFLSILLQPELRGAISGVDPETLRQQLATTTGGNPQQIISTAVAVVFAFIFLFVVLFSGTFVLQNIVREKQSRVVELLLSAVSPKELIYGKILAFGALGLVQVLIWVFVGLSALLIIGPYANIPTWPLLGLVYAYLPWDKLLLFGLYFVLGYLFISSFSAGMGATMTDVLSGQQLQSLIIALPTAMPFMIFNVILTEPNGFLPQLFSFIPPSIPGTMMLRLAMAPVPVWEVAVSLLLLIVSILIVMRLGAKVFEVGILMYGKSASLREIWRWVRG</sequence>
<accession>A0A1F5UUY6</accession>
<feature type="transmembrane region" description="Helical" evidence="5">
    <location>
        <begin position="176"/>
        <end position="198"/>
    </location>
</feature>
<feature type="transmembrane region" description="Helical" evidence="5">
    <location>
        <begin position="73"/>
        <end position="98"/>
    </location>
</feature>
<reference evidence="7 8" key="1">
    <citation type="journal article" date="2016" name="Nat. Commun.">
        <title>Thousands of microbial genomes shed light on interconnected biogeochemical processes in an aquifer system.</title>
        <authorList>
            <person name="Anantharaman K."/>
            <person name="Brown C.T."/>
            <person name="Hug L.A."/>
            <person name="Sharon I."/>
            <person name="Castelle C.J."/>
            <person name="Probst A.J."/>
            <person name="Thomas B.C."/>
            <person name="Singh A."/>
            <person name="Wilkins M.J."/>
            <person name="Karaoz U."/>
            <person name="Brodie E.L."/>
            <person name="Williams K.H."/>
            <person name="Hubbard S.S."/>
            <person name="Banfield J.F."/>
        </authorList>
    </citation>
    <scope>NUCLEOTIDE SEQUENCE [LARGE SCALE GENOMIC DNA]</scope>
    <source>
        <strain evidence="8">RBG_16_55_9</strain>
    </source>
</reference>
<feature type="transmembrane region" description="Helical" evidence="5">
    <location>
        <begin position="263"/>
        <end position="285"/>
    </location>
</feature>
<dbReference type="Pfam" id="PF12698">
    <property type="entry name" value="ABC2_membrane_3"/>
    <property type="match status" value="1"/>
</dbReference>
<dbReference type="InterPro" id="IPR013525">
    <property type="entry name" value="ABC2_TM"/>
</dbReference>
<dbReference type="PANTHER" id="PTHR43471">
    <property type="entry name" value="ABC TRANSPORTER PERMEASE"/>
    <property type="match status" value="1"/>
</dbReference>
<evidence type="ECO:0000256" key="3">
    <source>
        <dbReference type="ARBA" id="ARBA00022989"/>
    </source>
</evidence>
<feature type="transmembrane region" description="Helical" evidence="5">
    <location>
        <begin position="21"/>
        <end position="42"/>
    </location>
</feature>
<evidence type="ECO:0000256" key="5">
    <source>
        <dbReference type="SAM" id="Phobius"/>
    </source>
</evidence>
<gene>
    <name evidence="7" type="ORF">A2Z21_02835</name>
</gene>
<protein>
    <recommendedName>
        <fullName evidence="6">ABC-2 type transporter transmembrane domain-containing protein</fullName>
    </recommendedName>
</protein>
<comment type="subcellular location">
    <subcellularLocation>
        <location evidence="1">Membrane</location>
        <topology evidence="1">Multi-pass membrane protein</topology>
    </subcellularLocation>
</comment>
<evidence type="ECO:0000256" key="1">
    <source>
        <dbReference type="ARBA" id="ARBA00004141"/>
    </source>
</evidence>
<organism evidence="7 8">
    <name type="scientific">Fraserbacteria sp. (strain RBG_16_55_9)</name>
    <dbReference type="NCBI Taxonomy" id="1817864"/>
    <lineage>
        <taxon>Bacteria</taxon>
        <taxon>Candidatus Fraseribacteriota</taxon>
    </lineage>
</organism>
<name>A0A1F5UUY6_FRAXR</name>